<accession>A0A0E9XM28</accession>
<reference evidence="1" key="1">
    <citation type="submission" date="2014-11" db="EMBL/GenBank/DDBJ databases">
        <authorList>
            <person name="Amaro Gonzalez C."/>
        </authorList>
    </citation>
    <scope>NUCLEOTIDE SEQUENCE</scope>
</reference>
<reference evidence="1" key="2">
    <citation type="journal article" date="2015" name="Fish Shellfish Immunol.">
        <title>Early steps in the European eel (Anguilla anguilla)-Vibrio vulnificus interaction in the gills: Role of the RtxA13 toxin.</title>
        <authorList>
            <person name="Callol A."/>
            <person name="Pajuelo D."/>
            <person name="Ebbesson L."/>
            <person name="Teles M."/>
            <person name="MacKenzie S."/>
            <person name="Amaro C."/>
        </authorList>
    </citation>
    <scope>NUCLEOTIDE SEQUENCE</scope>
</reference>
<protein>
    <submittedName>
        <fullName evidence="1">Uncharacterized protein</fullName>
    </submittedName>
</protein>
<sequence length="42" mass="5067">MVEFKYTQGYTRKLIFTLIHKQSYQWDVFDVSLVQSSIGRPR</sequence>
<dbReference type="EMBL" id="GBXM01005692">
    <property type="protein sequence ID" value="JAI02886.1"/>
    <property type="molecule type" value="Transcribed_RNA"/>
</dbReference>
<organism evidence="1">
    <name type="scientific">Anguilla anguilla</name>
    <name type="common">European freshwater eel</name>
    <name type="synonym">Muraena anguilla</name>
    <dbReference type="NCBI Taxonomy" id="7936"/>
    <lineage>
        <taxon>Eukaryota</taxon>
        <taxon>Metazoa</taxon>
        <taxon>Chordata</taxon>
        <taxon>Craniata</taxon>
        <taxon>Vertebrata</taxon>
        <taxon>Euteleostomi</taxon>
        <taxon>Actinopterygii</taxon>
        <taxon>Neopterygii</taxon>
        <taxon>Teleostei</taxon>
        <taxon>Anguilliformes</taxon>
        <taxon>Anguillidae</taxon>
        <taxon>Anguilla</taxon>
    </lineage>
</organism>
<evidence type="ECO:0000313" key="1">
    <source>
        <dbReference type="EMBL" id="JAI02886.1"/>
    </source>
</evidence>
<dbReference type="AlphaFoldDB" id="A0A0E9XM28"/>
<proteinExistence type="predicted"/>
<name>A0A0E9XM28_ANGAN</name>